<dbReference type="Pfam" id="PF00583">
    <property type="entry name" value="Acetyltransf_1"/>
    <property type="match status" value="1"/>
</dbReference>
<name>A0ABU4GHY7_9CLOT</name>
<comment type="caution">
    <text evidence="2">The sequence shown here is derived from an EMBL/GenBank/DDBJ whole genome shotgun (WGS) entry which is preliminary data.</text>
</comment>
<organism evidence="2 3">
    <name type="scientific">Clostridium boliviensis</name>
    <dbReference type="NCBI Taxonomy" id="318465"/>
    <lineage>
        <taxon>Bacteria</taxon>
        <taxon>Bacillati</taxon>
        <taxon>Bacillota</taxon>
        <taxon>Clostridia</taxon>
        <taxon>Eubacteriales</taxon>
        <taxon>Clostridiaceae</taxon>
        <taxon>Clostridium</taxon>
    </lineage>
</organism>
<proteinExistence type="predicted"/>
<accession>A0ABU4GHY7</accession>
<dbReference type="EMBL" id="JAWONS010000109">
    <property type="protein sequence ID" value="MDW2797229.1"/>
    <property type="molecule type" value="Genomic_DNA"/>
</dbReference>
<dbReference type="Proteomes" id="UP001276854">
    <property type="component" value="Unassembled WGS sequence"/>
</dbReference>
<evidence type="ECO:0000259" key="1">
    <source>
        <dbReference type="PROSITE" id="PS51186"/>
    </source>
</evidence>
<dbReference type="InterPro" id="IPR016181">
    <property type="entry name" value="Acyl_CoA_acyltransferase"/>
</dbReference>
<dbReference type="Gene3D" id="3.40.630.30">
    <property type="match status" value="1"/>
</dbReference>
<dbReference type="InterPro" id="IPR000182">
    <property type="entry name" value="GNAT_dom"/>
</dbReference>
<dbReference type="PANTHER" id="PTHR43415:SF3">
    <property type="entry name" value="GNAT-FAMILY ACETYLTRANSFERASE"/>
    <property type="match status" value="1"/>
</dbReference>
<dbReference type="PROSITE" id="PS51186">
    <property type="entry name" value="GNAT"/>
    <property type="match status" value="1"/>
</dbReference>
<reference evidence="2 3" key="1">
    <citation type="submission" date="2023-10" db="EMBL/GenBank/DDBJ databases">
        <title>A novel Glycoside Hydrolase 43-Like Enzyme from Clostrdium boliviensis is an Endo-xylanase, and a Candidate for Xylooligosaccharides Production from Different Xylan Substrates.</title>
        <authorList>
            <person name="Alvarez M.T."/>
            <person name="Rocabado-Villegas L.R."/>
            <person name="Salas-Veizaga D.M."/>
            <person name="Linares-Pasten J.A."/>
            <person name="Gudmundsdottir E.E."/>
            <person name="Hreggvidsson G.O."/>
            <person name="Adlercreutz P."/>
            <person name="Nordberg Karlsson E."/>
        </authorList>
    </citation>
    <scope>NUCLEOTIDE SEQUENCE [LARGE SCALE GENOMIC DNA]</scope>
    <source>
        <strain evidence="2 3">E-1</strain>
    </source>
</reference>
<dbReference type="CDD" id="cd04301">
    <property type="entry name" value="NAT_SF"/>
    <property type="match status" value="1"/>
</dbReference>
<sequence>MKIRTVRPEDSDLLIKMLKQLDTETSFMMYEPGERTSTADDMKHRIEHWESSGSLFLLLENEGDLAGFLSASRGEPKRIRHSAYLVIGILKDYRGRGYGTMLFEEMEKWAKESGITRLELTVVSENEQARHLYEKMGFVIEGKKERSMIVDGTAVDEFYMAKLL</sequence>
<gene>
    <name evidence="2" type="ORF">RZO55_06530</name>
</gene>
<protein>
    <submittedName>
        <fullName evidence="2">GNAT family N-acetyltransferase</fullName>
    </submittedName>
</protein>
<dbReference type="RefSeq" id="WP_318063484.1">
    <property type="nucleotide sequence ID" value="NZ_JAWONS010000109.1"/>
</dbReference>
<evidence type="ECO:0000313" key="3">
    <source>
        <dbReference type="Proteomes" id="UP001276854"/>
    </source>
</evidence>
<dbReference type="SUPFAM" id="SSF55729">
    <property type="entry name" value="Acyl-CoA N-acyltransferases (Nat)"/>
    <property type="match status" value="1"/>
</dbReference>
<keyword evidence="3" id="KW-1185">Reference proteome</keyword>
<feature type="domain" description="N-acetyltransferase" evidence="1">
    <location>
        <begin position="1"/>
        <end position="164"/>
    </location>
</feature>
<evidence type="ECO:0000313" key="2">
    <source>
        <dbReference type="EMBL" id="MDW2797229.1"/>
    </source>
</evidence>
<dbReference type="PANTHER" id="PTHR43415">
    <property type="entry name" value="SPERMIDINE N(1)-ACETYLTRANSFERASE"/>
    <property type="match status" value="1"/>
</dbReference>